<evidence type="ECO:0000259" key="4">
    <source>
        <dbReference type="Pfam" id="PF13947"/>
    </source>
</evidence>
<dbReference type="Gramene" id="BGIOSGA032234-TA">
    <property type="protein sequence ID" value="BGIOSGA032234-PA"/>
    <property type="gene ID" value="BGIOSGA032234"/>
</dbReference>
<dbReference type="Proteomes" id="UP000007015">
    <property type="component" value="Chromosome 10"/>
</dbReference>
<proteinExistence type="predicted"/>
<keyword evidence="6" id="KW-1185">Reference proteome</keyword>
<evidence type="ECO:0000313" key="6">
    <source>
        <dbReference type="Proteomes" id="UP000007015"/>
    </source>
</evidence>
<dbReference type="InterPro" id="IPR025287">
    <property type="entry name" value="WAK_GUB"/>
</dbReference>
<evidence type="ECO:0000313" key="5">
    <source>
        <dbReference type="EMBL" id="EEC66633.1"/>
    </source>
</evidence>
<feature type="signal peptide" evidence="3">
    <location>
        <begin position="1"/>
        <end position="24"/>
    </location>
</feature>
<keyword evidence="2 3" id="KW-0732">Signal</keyword>
<evidence type="ECO:0000256" key="2">
    <source>
        <dbReference type="ARBA" id="ARBA00022729"/>
    </source>
</evidence>
<dbReference type="Pfam" id="PF13947">
    <property type="entry name" value="GUB_WAK_bind"/>
    <property type="match status" value="1"/>
</dbReference>
<evidence type="ECO:0000256" key="1">
    <source>
        <dbReference type="ARBA" id="ARBA00004167"/>
    </source>
</evidence>
<name>B8BFY1_ORYSI</name>
<feature type="domain" description="Wall-associated receptor kinase galacturonan-binding" evidence="4">
    <location>
        <begin position="42"/>
        <end position="75"/>
    </location>
</feature>
<dbReference type="GO" id="GO:0030247">
    <property type="term" value="F:polysaccharide binding"/>
    <property type="evidence" value="ECO:0007669"/>
    <property type="project" value="InterPro"/>
</dbReference>
<sequence>MLMILPCRELLRLVLVGATLLILAASTDQHVATLPPITLPGCIDKCGNISIPFPFGMKKTGCFLPGFEVTCNDTFTPPRLFLGTYPQRGPNCHEFDESNYTATEKGQPLHPGSYEFLPMELMNISLTEGVARASGPVSSDCSLNETYHLLKRRMTYVMDPFLVSTRNVLTAIGWSFEAKLAKSLRGSGYLKSCSVRLYGPESATNGSCMGGGCCQAALTENITNIAVSFVYMQQNSSMWGLLPLPVTMAWWWRKIGTTSLHRTSISTTFPRSTRGVSRS</sequence>
<protein>
    <recommendedName>
        <fullName evidence="4">Wall-associated receptor kinase galacturonan-binding domain-containing protein</fullName>
    </recommendedName>
</protein>
<evidence type="ECO:0000256" key="3">
    <source>
        <dbReference type="SAM" id="SignalP"/>
    </source>
</evidence>
<dbReference type="STRING" id="39946.B8BFY1"/>
<reference evidence="5 6" key="1">
    <citation type="journal article" date="2005" name="PLoS Biol.">
        <title>The genomes of Oryza sativa: a history of duplications.</title>
        <authorList>
            <person name="Yu J."/>
            <person name="Wang J."/>
            <person name="Lin W."/>
            <person name="Li S."/>
            <person name="Li H."/>
            <person name="Zhou J."/>
            <person name="Ni P."/>
            <person name="Dong W."/>
            <person name="Hu S."/>
            <person name="Zeng C."/>
            <person name="Zhang J."/>
            <person name="Zhang Y."/>
            <person name="Li R."/>
            <person name="Xu Z."/>
            <person name="Li S."/>
            <person name="Li X."/>
            <person name="Zheng H."/>
            <person name="Cong L."/>
            <person name="Lin L."/>
            <person name="Yin J."/>
            <person name="Geng J."/>
            <person name="Li G."/>
            <person name="Shi J."/>
            <person name="Liu J."/>
            <person name="Lv H."/>
            <person name="Li J."/>
            <person name="Wang J."/>
            <person name="Deng Y."/>
            <person name="Ran L."/>
            <person name="Shi X."/>
            <person name="Wang X."/>
            <person name="Wu Q."/>
            <person name="Li C."/>
            <person name="Ren X."/>
            <person name="Wang J."/>
            <person name="Wang X."/>
            <person name="Li D."/>
            <person name="Liu D."/>
            <person name="Zhang X."/>
            <person name="Ji Z."/>
            <person name="Zhao W."/>
            <person name="Sun Y."/>
            <person name="Zhang Z."/>
            <person name="Bao J."/>
            <person name="Han Y."/>
            <person name="Dong L."/>
            <person name="Ji J."/>
            <person name="Chen P."/>
            <person name="Wu S."/>
            <person name="Liu J."/>
            <person name="Xiao Y."/>
            <person name="Bu D."/>
            <person name="Tan J."/>
            <person name="Yang L."/>
            <person name="Ye C."/>
            <person name="Zhang J."/>
            <person name="Xu J."/>
            <person name="Zhou Y."/>
            <person name="Yu Y."/>
            <person name="Zhang B."/>
            <person name="Zhuang S."/>
            <person name="Wei H."/>
            <person name="Liu B."/>
            <person name="Lei M."/>
            <person name="Yu H."/>
            <person name="Li Y."/>
            <person name="Xu H."/>
            <person name="Wei S."/>
            <person name="He X."/>
            <person name="Fang L."/>
            <person name="Zhang Z."/>
            <person name="Zhang Y."/>
            <person name="Huang X."/>
            <person name="Su Z."/>
            <person name="Tong W."/>
            <person name="Li J."/>
            <person name="Tong Z."/>
            <person name="Li S."/>
            <person name="Ye J."/>
            <person name="Wang L."/>
            <person name="Fang L."/>
            <person name="Lei T."/>
            <person name="Chen C."/>
            <person name="Chen H."/>
            <person name="Xu Z."/>
            <person name="Li H."/>
            <person name="Huang H."/>
            <person name="Zhang F."/>
            <person name="Xu H."/>
            <person name="Li N."/>
            <person name="Zhao C."/>
            <person name="Li S."/>
            <person name="Dong L."/>
            <person name="Huang Y."/>
            <person name="Li L."/>
            <person name="Xi Y."/>
            <person name="Qi Q."/>
            <person name="Li W."/>
            <person name="Zhang B."/>
            <person name="Hu W."/>
            <person name="Zhang Y."/>
            <person name="Tian X."/>
            <person name="Jiao Y."/>
            <person name="Liang X."/>
            <person name="Jin J."/>
            <person name="Gao L."/>
            <person name="Zheng W."/>
            <person name="Hao B."/>
            <person name="Liu S."/>
            <person name="Wang W."/>
            <person name="Yuan L."/>
            <person name="Cao M."/>
            <person name="McDermott J."/>
            <person name="Samudrala R."/>
            <person name="Wang J."/>
            <person name="Wong G.K."/>
            <person name="Yang H."/>
        </authorList>
    </citation>
    <scope>NUCLEOTIDE SEQUENCE [LARGE SCALE GENOMIC DNA]</scope>
    <source>
        <strain evidence="6">cv. 93-11</strain>
    </source>
</reference>
<dbReference type="EMBL" id="CM000135">
    <property type="protein sequence ID" value="EEC66633.1"/>
    <property type="molecule type" value="Genomic_DNA"/>
</dbReference>
<comment type="subcellular location">
    <subcellularLocation>
        <location evidence="1">Membrane</location>
        <topology evidence="1">Single-pass membrane protein</topology>
    </subcellularLocation>
</comment>
<dbReference type="PANTHER" id="PTHR33491">
    <property type="entry name" value="OSJNBA0016N04.9 PROTEIN"/>
    <property type="match status" value="1"/>
</dbReference>
<gene>
    <name evidence="5" type="ORF">OsI_32879</name>
</gene>
<dbReference type="GO" id="GO:0016020">
    <property type="term" value="C:membrane"/>
    <property type="evidence" value="ECO:0007669"/>
    <property type="project" value="UniProtKB-SubCell"/>
</dbReference>
<dbReference type="AlphaFoldDB" id="B8BFY1"/>
<feature type="chain" id="PRO_5002868859" description="Wall-associated receptor kinase galacturonan-binding domain-containing protein" evidence="3">
    <location>
        <begin position="25"/>
        <end position="279"/>
    </location>
</feature>
<accession>B8BFY1</accession>
<dbReference type="HOGENOM" id="CLU_998861_0_0_1"/>
<organism evidence="5 6">
    <name type="scientific">Oryza sativa subsp. indica</name>
    <name type="common">Rice</name>
    <dbReference type="NCBI Taxonomy" id="39946"/>
    <lineage>
        <taxon>Eukaryota</taxon>
        <taxon>Viridiplantae</taxon>
        <taxon>Streptophyta</taxon>
        <taxon>Embryophyta</taxon>
        <taxon>Tracheophyta</taxon>
        <taxon>Spermatophyta</taxon>
        <taxon>Magnoliopsida</taxon>
        <taxon>Liliopsida</taxon>
        <taxon>Poales</taxon>
        <taxon>Poaceae</taxon>
        <taxon>BOP clade</taxon>
        <taxon>Oryzoideae</taxon>
        <taxon>Oryzeae</taxon>
        <taxon>Oryzinae</taxon>
        <taxon>Oryza</taxon>
        <taxon>Oryza sativa</taxon>
    </lineage>
</organism>